<evidence type="ECO:0000256" key="1">
    <source>
        <dbReference type="ARBA" id="ARBA00010444"/>
    </source>
</evidence>
<reference evidence="5" key="1">
    <citation type="journal article" date="2020" name="mSystems">
        <title>Genome- and Community-Level Interaction Insights into Carbon Utilization and Element Cycling Functions of Hydrothermarchaeota in Hydrothermal Sediment.</title>
        <authorList>
            <person name="Zhou Z."/>
            <person name="Liu Y."/>
            <person name="Xu W."/>
            <person name="Pan J."/>
            <person name="Luo Z.H."/>
            <person name="Li M."/>
        </authorList>
    </citation>
    <scope>NUCLEOTIDE SEQUENCE [LARGE SCALE GENOMIC DNA]</scope>
    <source>
        <strain evidence="5">SpSt-622</strain>
    </source>
</reference>
<dbReference type="GO" id="GO:1990904">
    <property type="term" value="C:ribonucleoprotein complex"/>
    <property type="evidence" value="ECO:0007669"/>
    <property type="project" value="UniProtKB-KW"/>
</dbReference>
<dbReference type="PROSITE" id="PS00712">
    <property type="entry name" value="RIBOSOMAL_S17E"/>
    <property type="match status" value="1"/>
</dbReference>
<evidence type="ECO:0000256" key="4">
    <source>
        <dbReference type="HAMAP-Rule" id="MF_00511"/>
    </source>
</evidence>
<comment type="caution">
    <text evidence="5">The sequence shown here is derived from an EMBL/GenBank/DDBJ whole genome shotgun (WGS) entry which is preliminary data.</text>
</comment>
<dbReference type="HAMAP" id="MF_00511">
    <property type="entry name" value="Ribosomal_eS17"/>
    <property type="match status" value="1"/>
</dbReference>
<protein>
    <recommendedName>
        <fullName evidence="4">Small ribosomal subunit protein eS17</fullName>
    </recommendedName>
</protein>
<keyword evidence="2 4" id="KW-0689">Ribosomal protein</keyword>
<name>A0A7J3PK55_STAMA</name>
<proteinExistence type="inferred from homology"/>
<organism evidence="5">
    <name type="scientific">Staphylothermus marinus</name>
    <dbReference type="NCBI Taxonomy" id="2280"/>
    <lineage>
        <taxon>Archaea</taxon>
        <taxon>Thermoproteota</taxon>
        <taxon>Thermoprotei</taxon>
        <taxon>Desulfurococcales</taxon>
        <taxon>Desulfurococcaceae</taxon>
        <taxon>Staphylothermus</taxon>
    </lineage>
</organism>
<dbReference type="NCBIfam" id="NF002242">
    <property type="entry name" value="PRK01151.1"/>
    <property type="match status" value="1"/>
</dbReference>
<evidence type="ECO:0000256" key="2">
    <source>
        <dbReference type="ARBA" id="ARBA00022980"/>
    </source>
</evidence>
<sequence>MGKIRIRIVKRTARELIEKYREMFTRDFEHNKRIIVKLINVKSKKLRNQIAGYVTHLIAIESKKSEKPVSSV</sequence>
<dbReference type="GO" id="GO:0003735">
    <property type="term" value="F:structural constituent of ribosome"/>
    <property type="evidence" value="ECO:0007669"/>
    <property type="project" value="InterPro"/>
</dbReference>
<dbReference type="Gene3D" id="1.10.60.20">
    <property type="entry name" value="Ribosomal protein S17e-like"/>
    <property type="match status" value="1"/>
</dbReference>
<dbReference type="InterPro" id="IPR001210">
    <property type="entry name" value="Ribosomal_eS17"/>
</dbReference>
<evidence type="ECO:0000313" key="5">
    <source>
        <dbReference type="EMBL" id="HGU64683.1"/>
    </source>
</evidence>
<dbReference type="GO" id="GO:0005829">
    <property type="term" value="C:cytosol"/>
    <property type="evidence" value="ECO:0007669"/>
    <property type="project" value="UniProtKB-ARBA"/>
</dbReference>
<accession>A0A7J3PK55</accession>
<comment type="similarity">
    <text evidence="1 4">Belongs to the eukaryotic ribosomal protein eS17 family.</text>
</comment>
<gene>
    <name evidence="4" type="primary">rps17e</name>
    <name evidence="5" type="ORF">ENT92_00500</name>
</gene>
<dbReference type="GO" id="GO:0005840">
    <property type="term" value="C:ribosome"/>
    <property type="evidence" value="ECO:0007669"/>
    <property type="project" value="UniProtKB-KW"/>
</dbReference>
<dbReference type="GO" id="GO:0006412">
    <property type="term" value="P:translation"/>
    <property type="evidence" value="ECO:0007669"/>
    <property type="project" value="UniProtKB-UniRule"/>
</dbReference>
<dbReference type="InterPro" id="IPR018273">
    <property type="entry name" value="Ribosomal_eS17_CS"/>
</dbReference>
<dbReference type="PANTHER" id="PTHR10732">
    <property type="entry name" value="40S RIBOSOMAL PROTEIN S17"/>
    <property type="match status" value="1"/>
</dbReference>
<keyword evidence="3 4" id="KW-0687">Ribonucleoprotein</keyword>
<dbReference type="PANTHER" id="PTHR10732:SF0">
    <property type="entry name" value="40S RIBOSOMAL PROTEIN S17"/>
    <property type="match status" value="1"/>
</dbReference>
<dbReference type="InterPro" id="IPR036401">
    <property type="entry name" value="Ribosomal_eS17_sf"/>
</dbReference>
<dbReference type="AlphaFoldDB" id="A0A7J3PK55"/>
<dbReference type="Pfam" id="PF00833">
    <property type="entry name" value="Ribosomal_S17e"/>
    <property type="match status" value="1"/>
</dbReference>
<dbReference type="SUPFAM" id="SSF116820">
    <property type="entry name" value="Rps17e-like"/>
    <property type="match status" value="1"/>
</dbReference>
<dbReference type="EMBL" id="DTAN01000020">
    <property type="protein sequence ID" value="HGU64683.1"/>
    <property type="molecule type" value="Genomic_DNA"/>
</dbReference>
<evidence type="ECO:0000256" key="3">
    <source>
        <dbReference type="ARBA" id="ARBA00023274"/>
    </source>
</evidence>